<organism evidence="4 5">
    <name type="scientific">Paramecium sonneborni</name>
    <dbReference type="NCBI Taxonomy" id="65129"/>
    <lineage>
        <taxon>Eukaryota</taxon>
        <taxon>Sar</taxon>
        <taxon>Alveolata</taxon>
        <taxon>Ciliophora</taxon>
        <taxon>Intramacronucleata</taxon>
        <taxon>Oligohymenophorea</taxon>
        <taxon>Peniculida</taxon>
        <taxon>Parameciidae</taxon>
        <taxon>Paramecium</taxon>
    </lineage>
</organism>
<evidence type="ECO:0000313" key="4">
    <source>
        <dbReference type="EMBL" id="CAD8127376.1"/>
    </source>
</evidence>
<feature type="repeat" description="WD" evidence="3">
    <location>
        <begin position="103"/>
        <end position="144"/>
    </location>
</feature>
<dbReference type="PANTHER" id="PTHR19848">
    <property type="entry name" value="WD40 REPEAT PROTEIN"/>
    <property type="match status" value="1"/>
</dbReference>
<protein>
    <submittedName>
        <fullName evidence="4">Uncharacterized protein</fullName>
    </submittedName>
</protein>
<dbReference type="Proteomes" id="UP000692954">
    <property type="component" value="Unassembled WGS sequence"/>
</dbReference>
<dbReference type="SMART" id="SM00320">
    <property type="entry name" value="WD40"/>
    <property type="match status" value="4"/>
</dbReference>
<keyword evidence="1 3" id="KW-0853">WD repeat</keyword>
<dbReference type="EMBL" id="CAJJDN010000176">
    <property type="protein sequence ID" value="CAD8127376.1"/>
    <property type="molecule type" value="Genomic_DNA"/>
</dbReference>
<gene>
    <name evidence="4" type="ORF">PSON_ATCC_30995.1.T1760025</name>
</gene>
<evidence type="ECO:0000313" key="5">
    <source>
        <dbReference type="Proteomes" id="UP000692954"/>
    </source>
</evidence>
<name>A0A8S1RGF0_9CILI</name>
<proteinExistence type="predicted"/>
<dbReference type="Pfam" id="PF00400">
    <property type="entry name" value="WD40"/>
    <property type="match status" value="2"/>
</dbReference>
<keyword evidence="2" id="KW-0677">Repeat</keyword>
<dbReference type="PANTHER" id="PTHR19848:SF8">
    <property type="entry name" value="F-BOX AND WD REPEAT DOMAIN CONTAINING 7"/>
    <property type="match status" value="1"/>
</dbReference>
<accession>A0A8S1RGF0</accession>
<evidence type="ECO:0000256" key="2">
    <source>
        <dbReference type="ARBA" id="ARBA00022737"/>
    </source>
</evidence>
<sequence length="304" mass="34853">MQNANNNNNDTQLQLFKIIQNTFNSFYVITLNKNENLLMGGDFDGNMFLYKNLSLIKSYKYHQKFVITLKFSSTGKYLASGSADCNIGVIEYNGMQEIQFRLLSHHSAYVMKVDFSPNENYLISASSDKQLLVFNSKSCELLQKCHFPYGLNFAQFISESKVFIYGTTGPINLINFPSIKKCEKMKNPQYQIKQVAFINSVSNCQLFLINGQKRSRIYLINQINLKILRRLQTESKNDVMHLNLTDSKAILTTSENIEIIDWVTAKLLHIIDSSTSIGTTILSDDGTYLYAISRSYIKIWILKN</sequence>
<comment type="caution">
    <text evidence="4">The sequence shown here is derived from an EMBL/GenBank/DDBJ whole genome shotgun (WGS) entry which is preliminary data.</text>
</comment>
<reference evidence="4" key="1">
    <citation type="submission" date="2021-01" db="EMBL/GenBank/DDBJ databases">
        <authorList>
            <consortium name="Genoscope - CEA"/>
            <person name="William W."/>
        </authorList>
    </citation>
    <scope>NUCLEOTIDE SEQUENCE</scope>
</reference>
<evidence type="ECO:0000256" key="3">
    <source>
        <dbReference type="PROSITE-ProRule" id="PRU00221"/>
    </source>
</evidence>
<dbReference type="OrthoDB" id="196858at2759"/>
<dbReference type="PROSITE" id="PS50294">
    <property type="entry name" value="WD_REPEATS_REGION"/>
    <property type="match status" value="1"/>
</dbReference>
<keyword evidence="5" id="KW-1185">Reference proteome</keyword>
<dbReference type="InterPro" id="IPR001680">
    <property type="entry name" value="WD40_rpt"/>
</dbReference>
<dbReference type="AlphaFoldDB" id="A0A8S1RGF0"/>
<evidence type="ECO:0000256" key="1">
    <source>
        <dbReference type="ARBA" id="ARBA00022574"/>
    </source>
</evidence>
<dbReference type="PROSITE" id="PS50082">
    <property type="entry name" value="WD_REPEATS_2"/>
    <property type="match status" value="1"/>
</dbReference>